<dbReference type="RefSeq" id="WP_273628124.1">
    <property type="nucleotide sequence ID" value="NZ_CP117167.1"/>
</dbReference>
<organism evidence="1 2">
    <name type="scientific">Mucilaginibacter jinjuensis</name>
    <dbReference type="NCBI Taxonomy" id="1176721"/>
    <lineage>
        <taxon>Bacteria</taxon>
        <taxon>Pseudomonadati</taxon>
        <taxon>Bacteroidota</taxon>
        <taxon>Sphingobacteriia</taxon>
        <taxon>Sphingobacteriales</taxon>
        <taxon>Sphingobacteriaceae</taxon>
        <taxon>Mucilaginibacter</taxon>
    </lineage>
</organism>
<accession>A0ABY7T0R3</accession>
<reference evidence="1 2" key="1">
    <citation type="submission" date="2023-02" db="EMBL/GenBank/DDBJ databases">
        <title>Genome sequence of Mucilaginibacter jinjuensis strain KACC 16571.</title>
        <authorList>
            <person name="Kim S."/>
            <person name="Heo J."/>
            <person name="Kwon S.-W."/>
        </authorList>
    </citation>
    <scope>NUCLEOTIDE SEQUENCE [LARGE SCALE GENOMIC DNA]</scope>
    <source>
        <strain evidence="1 2">KACC 16571</strain>
    </source>
</reference>
<name>A0ABY7T0R3_9SPHI</name>
<keyword evidence="2" id="KW-1185">Reference proteome</keyword>
<evidence type="ECO:0000313" key="2">
    <source>
        <dbReference type="Proteomes" id="UP001216139"/>
    </source>
</evidence>
<protein>
    <submittedName>
        <fullName evidence="1">Uncharacterized protein</fullName>
    </submittedName>
</protein>
<evidence type="ECO:0000313" key="1">
    <source>
        <dbReference type="EMBL" id="WCT10025.1"/>
    </source>
</evidence>
<dbReference type="Proteomes" id="UP001216139">
    <property type="component" value="Chromosome"/>
</dbReference>
<gene>
    <name evidence="1" type="ORF">PQO05_14930</name>
</gene>
<sequence>MNSYNENLNATVVASLQALDLDEKNLQSQFNSSMFTLYHAEGATITADDKLTNSKSDLKFKNTIKQIAVVNTNISNNLVSTATQADQYLKQAVTNAAVGASNVQIAANSIVRLASDIGSIFSIINAADFDTDVFHQAQTVAAYMNETAYEAEVASKIAMDVSKYTSQVTSSIVLDKAKTTNASIKNLLKITSADYEAASQSVIADNATQVEVSANEKVAEGALEDICINYIASKFAYYSTNAELNLNLVVDADTSQDSIDNDLFLAQNPPKPPLSITVSFDTIKTPFAAKDNAKRPTYPVETYYVFVVKESKKDTFSISNAEELVNGTTRQYVSYPRVITEDGDPAFYDQLTYKDSKISGLIYSQTDKDNKGDELHDSDDDAITVGESYVVFVMAAYYNDYKKTLNDFDDFLSAPSRPFCMKNKLQKVKNTDIVVGKISANEKNISLEAKFTAALSESTKNDISTNDGHDKDKLSYSMQLTFDVDEPLLKGDDIQYRCIFLPEPGDVTNGMLNSTSLKSLIEIEYVILQNIDSQDIIKGSKSQVTKSDALQGLVAQRHSKPGFFFNLPLAEQVSAGNYSPAIKYDKPADSSKKLSATATQGEDNAAKPTTTSYITFIGPDTTDNFGNLLVANKKYVPVIVSVATVSEDEANNYSNAISDFENKAKFSYTK</sequence>
<proteinExistence type="predicted"/>
<dbReference type="EMBL" id="CP117167">
    <property type="protein sequence ID" value="WCT10025.1"/>
    <property type="molecule type" value="Genomic_DNA"/>
</dbReference>